<dbReference type="Proteomes" id="UP000184474">
    <property type="component" value="Unassembled WGS sequence"/>
</dbReference>
<name>A0A1M6J3G5_REIAG</name>
<feature type="domain" description="CHK kinase-like" evidence="1">
    <location>
        <begin position="112"/>
        <end position="269"/>
    </location>
</feature>
<dbReference type="SMART" id="SM00587">
    <property type="entry name" value="CHK"/>
    <property type="match status" value="1"/>
</dbReference>
<keyword evidence="2" id="KW-0808">Transferase</keyword>
<dbReference type="Pfam" id="PF02958">
    <property type="entry name" value="EcKL"/>
    <property type="match status" value="2"/>
</dbReference>
<dbReference type="PANTHER" id="PTHR11012">
    <property type="entry name" value="PROTEIN KINASE-LIKE DOMAIN-CONTAINING"/>
    <property type="match status" value="1"/>
</dbReference>
<dbReference type="AlphaFoldDB" id="A0A1M6J3G5"/>
<accession>A0A1M6J3G5</accession>
<evidence type="ECO:0000313" key="3">
    <source>
        <dbReference type="Proteomes" id="UP000184474"/>
    </source>
</evidence>
<dbReference type="InterPro" id="IPR011009">
    <property type="entry name" value="Kinase-like_dom_sf"/>
</dbReference>
<proteinExistence type="predicted"/>
<dbReference type="InterPro" id="IPR015897">
    <property type="entry name" value="CHK_kinase-like"/>
</dbReference>
<dbReference type="InterPro" id="IPR004119">
    <property type="entry name" value="EcKL"/>
</dbReference>
<dbReference type="PANTHER" id="PTHR11012:SF30">
    <property type="entry name" value="PROTEIN KINASE-LIKE DOMAIN-CONTAINING"/>
    <property type="match status" value="1"/>
</dbReference>
<dbReference type="EMBL" id="FRAA01000001">
    <property type="protein sequence ID" value="SHJ41236.1"/>
    <property type="molecule type" value="Genomic_DNA"/>
</dbReference>
<dbReference type="GO" id="GO:0016301">
    <property type="term" value="F:kinase activity"/>
    <property type="evidence" value="ECO:0007669"/>
    <property type="project" value="UniProtKB-KW"/>
</dbReference>
<keyword evidence="2" id="KW-0418">Kinase</keyword>
<sequence length="327" mass="37910">MTEHIQQQILEHTQSQSLVHSEQIQSLWSGYGQIIRCRLAGGKCPSVVVKHVQLPDQNHHPRGWNTDISHQRKLKSYEVEMNWYASRAQHCDAHSRIPAHIYSWQQEGEMLIILEDLNTAGYPSRRSNLALPEIKTCLSWLAHFHARHMGEQAPELWPIGTYWHLDTRPDEWYVMQNQALKSAAKAIDTRLNQATYQTLVHGDAKLANFCFSEDGTQVAAVDFQYIGRGCGMKDVAYFLSSCLTESACEALESELLSYYFEILSTACNEYKLKLNTQLLIKEWTDLYRYAWADFYRFLDGWSPGHYKMNHYSQRITEQVLSELKEQA</sequence>
<organism evidence="2 3">
    <name type="scientific">Reichenbachiella agariperforans</name>
    <dbReference type="NCBI Taxonomy" id="156994"/>
    <lineage>
        <taxon>Bacteria</taxon>
        <taxon>Pseudomonadati</taxon>
        <taxon>Bacteroidota</taxon>
        <taxon>Cytophagia</taxon>
        <taxon>Cytophagales</taxon>
        <taxon>Reichenbachiellaceae</taxon>
        <taxon>Reichenbachiella</taxon>
    </lineage>
</organism>
<dbReference type="STRING" id="156994.SAMN04488028_10127"/>
<reference evidence="3" key="1">
    <citation type="submission" date="2016-11" db="EMBL/GenBank/DDBJ databases">
        <authorList>
            <person name="Varghese N."/>
            <person name="Submissions S."/>
        </authorList>
    </citation>
    <scope>NUCLEOTIDE SEQUENCE [LARGE SCALE GENOMIC DNA]</scope>
    <source>
        <strain evidence="3">DSM 26134</strain>
    </source>
</reference>
<dbReference type="SUPFAM" id="SSF56112">
    <property type="entry name" value="Protein kinase-like (PK-like)"/>
    <property type="match status" value="1"/>
</dbReference>
<evidence type="ECO:0000259" key="1">
    <source>
        <dbReference type="SMART" id="SM00587"/>
    </source>
</evidence>
<dbReference type="Gene3D" id="3.90.1200.10">
    <property type="match status" value="1"/>
</dbReference>
<gene>
    <name evidence="2" type="ORF">SAMN04488028_10127</name>
</gene>
<evidence type="ECO:0000313" key="2">
    <source>
        <dbReference type="EMBL" id="SHJ41236.1"/>
    </source>
</evidence>
<keyword evidence="3" id="KW-1185">Reference proteome</keyword>
<dbReference type="RefSeq" id="WP_073118316.1">
    <property type="nucleotide sequence ID" value="NZ_FRAA01000001.1"/>
</dbReference>
<protein>
    <submittedName>
        <fullName evidence="2">Ecdysteroid kinase</fullName>
    </submittedName>
</protein>